<proteinExistence type="predicted"/>
<accession>A0A7J6KXI6</accession>
<feature type="non-terminal residue" evidence="2">
    <location>
        <position position="177"/>
    </location>
</feature>
<dbReference type="AlphaFoldDB" id="A0A7J6KXI6"/>
<name>A0A7J6KXI6_PERCH</name>
<feature type="region of interest" description="Disordered" evidence="1">
    <location>
        <begin position="99"/>
        <end position="122"/>
    </location>
</feature>
<protein>
    <submittedName>
        <fullName evidence="2">Uncharacterized protein</fullName>
    </submittedName>
</protein>
<dbReference type="Proteomes" id="UP000591131">
    <property type="component" value="Unassembled WGS sequence"/>
</dbReference>
<evidence type="ECO:0000313" key="2">
    <source>
        <dbReference type="EMBL" id="KAF4651622.1"/>
    </source>
</evidence>
<sequence>MASPGLSERIDAAQVDISALRGKAQVGDDLWAKMCDVLSGEEDGLSSVADLGFMHPEDISDSLSSLETSRDRSRAALLFELCRSACGLPNVLMNTCVEPLPPPRREGEVEPSSSEDTESDMPRKKVKMSLFIDSVDDSTFPVISSQSFDALVANFRLKFGDVEDSELPNLEQLSGIR</sequence>
<keyword evidence="3" id="KW-1185">Reference proteome</keyword>
<gene>
    <name evidence="2" type="ORF">FOL47_000282</name>
</gene>
<evidence type="ECO:0000313" key="3">
    <source>
        <dbReference type="Proteomes" id="UP000591131"/>
    </source>
</evidence>
<reference evidence="2 3" key="1">
    <citation type="submission" date="2020-04" db="EMBL/GenBank/DDBJ databases">
        <title>Perkinsus chesapeaki whole genome sequence.</title>
        <authorList>
            <person name="Bogema D.R."/>
        </authorList>
    </citation>
    <scope>NUCLEOTIDE SEQUENCE [LARGE SCALE GENOMIC DNA]</scope>
    <source>
        <strain evidence="2">ATCC PRA-425</strain>
    </source>
</reference>
<organism evidence="2 3">
    <name type="scientific">Perkinsus chesapeaki</name>
    <name type="common">Clam parasite</name>
    <name type="synonym">Perkinsus andrewsi</name>
    <dbReference type="NCBI Taxonomy" id="330153"/>
    <lineage>
        <taxon>Eukaryota</taxon>
        <taxon>Sar</taxon>
        <taxon>Alveolata</taxon>
        <taxon>Perkinsozoa</taxon>
        <taxon>Perkinsea</taxon>
        <taxon>Perkinsida</taxon>
        <taxon>Perkinsidae</taxon>
        <taxon>Perkinsus</taxon>
    </lineage>
</organism>
<evidence type="ECO:0000256" key="1">
    <source>
        <dbReference type="SAM" id="MobiDB-lite"/>
    </source>
</evidence>
<comment type="caution">
    <text evidence="2">The sequence shown here is derived from an EMBL/GenBank/DDBJ whole genome shotgun (WGS) entry which is preliminary data.</text>
</comment>
<dbReference type="EMBL" id="JAAPAO010001031">
    <property type="protein sequence ID" value="KAF4651622.1"/>
    <property type="molecule type" value="Genomic_DNA"/>
</dbReference>